<evidence type="ECO:0000313" key="2">
    <source>
        <dbReference type="EMBL" id="PSV08752.1"/>
    </source>
</evidence>
<feature type="compositionally biased region" description="Acidic residues" evidence="1">
    <location>
        <begin position="354"/>
        <end position="368"/>
    </location>
</feature>
<feature type="compositionally biased region" description="Acidic residues" evidence="1">
    <location>
        <begin position="507"/>
        <end position="521"/>
    </location>
</feature>
<reference evidence="2 3" key="1">
    <citation type="submission" date="2018-03" db="EMBL/GenBank/DDBJ databases">
        <title>Whole genome sequencing of Histamine producing bacteria.</title>
        <authorList>
            <person name="Butler K."/>
        </authorList>
    </citation>
    <scope>NUCLEOTIDE SEQUENCE [LARGE SCALE GENOMIC DNA]</scope>
    <source>
        <strain evidence="2 3">Res.4.1</strain>
    </source>
</reference>
<feature type="compositionally biased region" description="Acidic residues" evidence="1">
    <location>
        <begin position="1118"/>
        <end position="1129"/>
    </location>
</feature>
<dbReference type="PANTHER" id="PTHR10199:SF119">
    <property type="entry name" value="RE20510P"/>
    <property type="match status" value="1"/>
</dbReference>
<feature type="compositionally biased region" description="Acidic residues" evidence="1">
    <location>
        <begin position="717"/>
        <end position="743"/>
    </location>
</feature>
<gene>
    <name evidence="2" type="ORF">C0W93_17795</name>
</gene>
<dbReference type="Gene3D" id="4.10.1080.10">
    <property type="entry name" value="TSP type-3 repeat"/>
    <property type="match status" value="7"/>
</dbReference>
<name>A0A2T3KR86_PHOLD</name>
<dbReference type="GO" id="GO:0005509">
    <property type="term" value="F:calcium ion binding"/>
    <property type="evidence" value="ECO:0007669"/>
    <property type="project" value="InterPro"/>
</dbReference>
<feature type="compositionally biased region" description="Acidic residues" evidence="1">
    <location>
        <begin position="283"/>
        <end position="309"/>
    </location>
</feature>
<feature type="compositionally biased region" description="Acidic residues" evidence="1">
    <location>
        <begin position="542"/>
        <end position="566"/>
    </location>
</feature>
<feature type="compositionally biased region" description="Acidic residues" evidence="1">
    <location>
        <begin position="682"/>
        <end position="708"/>
    </location>
</feature>
<evidence type="ECO:0000256" key="1">
    <source>
        <dbReference type="SAM" id="MobiDB-lite"/>
    </source>
</evidence>
<feature type="compositionally biased region" description="Acidic residues" evidence="1">
    <location>
        <begin position="612"/>
        <end position="626"/>
    </location>
</feature>
<comment type="caution">
    <text evidence="2">The sequence shown here is derived from an EMBL/GenBank/DDBJ whole genome shotgun (WGS) entry which is preliminary data.</text>
</comment>
<feature type="compositionally biased region" description="Basic and acidic residues" evidence="1">
    <location>
        <begin position="672"/>
        <end position="681"/>
    </location>
</feature>
<evidence type="ECO:0008006" key="4">
    <source>
        <dbReference type="Google" id="ProtNLM"/>
    </source>
</evidence>
<evidence type="ECO:0000313" key="3">
    <source>
        <dbReference type="Proteomes" id="UP000240530"/>
    </source>
</evidence>
<protein>
    <recommendedName>
        <fullName evidence="4">Thrombospondin</fullName>
    </recommendedName>
</protein>
<organism evidence="2 3">
    <name type="scientific">Photobacterium leiognathi subsp. mandapamensis</name>
    <name type="common">Photobacterium mandapamensis</name>
    <dbReference type="NCBI Taxonomy" id="48408"/>
    <lineage>
        <taxon>Bacteria</taxon>
        <taxon>Pseudomonadati</taxon>
        <taxon>Pseudomonadota</taxon>
        <taxon>Gammaproteobacteria</taxon>
        <taxon>Vibrionales</taxon>
        <taxon>Vibrionaceae</taxon>
        <taxon>Photobacterium</taxon>
    </lineage>
</organism>
<feature type="region of interest" description="Disordered" evidence="1">
    <location>
        <begin position="1115"/>
        <end position="1154"/>
    </location>
</feature>
<feature type="compositionally biased region" description="Basic and acidic residues" evidence="1">
    <location>
        <begin position="567"/>
        <end position="576"/>
    </location>
</feature>
<dbReference type="Proteomes" id="UP000240530">
    <property type="component" value="Unassembled WGS sequence"/>
</dbReference>
<feature type="region of interest" description="Disordered" evidence="1">
    <location>
        <begin position="247"/>
        <end position="832"/>
    </location>
</feature>
<feature type="compositionally biased region" description="Acidic residues" evidence="1">
    <location>
        <begin position="821"/>
        <end position="832"/>
    </location>
</feature>
<feature type="compositionally biased region" description="Acidic residues" evidence="1">
    <location>
        <begin position="263"/>
        <end position="274"/>
    </location>
</feature>
<feature type="compositionally biased region" description="Acidic residues" evidence="1">
    <location>
        <begin position="752"/>
        <end position="778"/>
    </location>
</feature>
<dbReference type="SUPFAM" id="SSF103647">
    <property type="entry name" value="TSP type-3 repeat"/>
    <property type="match status" value="7"/>
</dbReference>
<feature type="compositionally biased region" description="Acidic residues" evidence="1">
    <location>
        <begin position="318"/>
        <end position="330"/>
    </location>
</feature>
<feature type="compositionally biased region" description="Acidic residues" evidence="1">
    <location>
        <begin position="577"/>
        <end position="591"/>
    </location>
</feature>
<feature type="compositionally biased region" description="Acidic residues" evidence="1">
    <location>
        <begin position="787"/>
        <end position="813"/>
    </location>
</feature>
<accession>A0A2T3KR86</accession>
<feature type="compositionally biased region" description="Acidic residues" evidence="1">
    <location>
        <begin position="647"/>
        <end position="671"/>
    </location>
</feature>
<dbReference type="InterPro" id="IPR028974">
    <property type="entry name" value="TSP_type-3_rpt"/>
</dbReference>
<dbReference type="RefSeq" id="WP_107185890.1">
    <property type="nucleotide sequence ID" value="NZ_CP131574.1"/>
</dbReference>
<dbReference type="EMBL" id="PYNS01000026">
    <property type="protein sequence ID" value="PSV08752.1"/>
    <property type="molecule type" value="Genomic_DNA"/>
</dbReference>
<sequence>MKLKPLIVAMGFATVPLSGCGGGDSDGEISKTKDPIPESAVTSDVYSVKAVDGYLRNAEVWLDINGNSLHDKNEPFTISKDGGVADLDVSGIDDPEQYSVMVKAIAGKTVDEDTVTETNKAGVPIAKPFVLSAPAGESIISPLSTLVQINMNNQMTKEEALAKVAQDLNIETSTILSDYVESNLGDVASKANAIVELGIVPESVEELKQDIQELENKLSEHVETIKQVVAGQLIIKDENGKAVIVPNADKDDDGIIDAKDAFPEDASEWLDTDSDGIGNNKDTDDDDDSVADADDVFPLDSTESVDTDGDNIGNNKDTDDDNDGVADVDDAFPTNKLESADTDGDGVGDNADVFPEDNSETVDTDGDGVGDNADAFPKDKSETVDTDGDGVGDNADVFPEDKSETVDTDGDGVGDNADAFPEDKSEAVDTDGDSVGDNADAFPEDKSETVDTDGDGVGDNADVFPEDKSETADTDGDGVGDNADAFPVDKSETLDTDGDSIGNTKDPDDDNDGITDADDAFPLDNTESVDTDRDGIGNNKDTDDDGDGVADSDDAFPLDNTESIDTDGDKIGNNKDTDDDDDGVADADDAFPLDKNESLDTDGDSIGNTKDTDDDNDGVADADDAFPLDKTESLDTDSDGIGNNKDTDDDGDGAADADDAFPLDNTESVDTDGDHVGNNKDTDDDGDGIADADDAFPLDDTESVDTDGDNIGNNKDTDDDGDGVADADDAFPLDDTESVDTDGDNIGNNKDTDDDGDGAADADDAFPLDDTESVDTDGDNVGNNKDTDDDGDGVADADDAFPLDNTESVDTDGDGIGNNADLDDDNDGYEDAVDTDPLVALTTPSTFGECLSSLPQAFAGTSSDLKDSSLYHVSKMPLDGEITLNTLQLISEVGELNDWQGIPGLTVIQSTVDSYRADNSSLEVDPLLAQEYEYIGTGDNEGRYFGFQDIENRWYGLNLTNAGFNKSSALNEQQTVISTRVTPWAPSIDDPQEISQDITYTGKEIIEGPDGPQEVCVQSYAYDLTYINKSEDTERKDLHIIASGVNYIGDGEVLVKTVGKYSESFLDGSYIGGYTEQIKTLRGYTKGVETIGQSPVVFKSEMDLLREEYLEYNKDTDGDGIPDSLDEFPDNPFESVDTDKDGIGNNEDLDDDNDGYEDIVDNEPLVALVTPDTYGQCLASLPQDQSYSNTDLKNSKLYQVIRTGLDAEYPSYFHQLITDQKVVDNWQETEGLSVNQSLVQLYDMSQLDEFSNPLVAEEYEYLGVGDEKGKYYGFQEINNQWYGLNLSTDGFSKLAKLNEPQQVESIRVTPWAPLKDDPQQVSEEITYVGKDIIQGPQGLQEVCVQSYNYDLTYINKSGDPGRADLNIKDSGTHYIGYGELLIKTVGNYTEYDLEGNSVWGFKEQTKSLLGYTSNNESFGSDISSFKADVELRVKEYEELTQTPIETGNNASDFLHENSTFIEYGVDGYNSSEKLTYLFNGSKLSVNKAELTNQGSLNYFAERDFNPTYILSADGTISVDSNSANIVDNGDGSVTYEQESQLYQDVITGKEVDLSGTNITYFFRNQKLYIPEMWDYREKFSPGAKALISKLAISEYYYLDSDSCSEDKSIDSIIECNLAVTTVQPHILSDLLVSDFSQSGDIVDSYLVRTSTGLGFFVEGLIVQIDETQNVKLFDSIYDFESSTEQLQEIPLLADSAWQYTNNERMISLNLKLEDENAQYGWVNQYTIENINKTLVTELDGKLVKVKRSPASVENTVFFNEIASNDIERVMAISDVNDTATVCGDSITSSVDAISANYPSAYSEVIQQCNNLSDEFDLFASNYGKVLKVVSPRGDIHVISADSVATYSQNGAYVAPIGQAVDSVFEYQVTDLGKDGTYNIVVYSQVKLADGTYSYDVWSAIAKLSDSMANYCSIGDGSIDSEDVYHNAVVSCTDPNLVSALVFHESYLNDQSLNIGGEDYSFSKNQIAVDSLGQEFSWHINDAGSLQLESTIDSQRKIITLTDIYVSINSSGEDIVSLYSKELKINGFGELSYFVTSTGIEFN</sequence>
<proteinExistence type="predicted"/>
<dbReference type="PANTHER" id="PTHR10199">
    <property type="entry name" value="THROMBOSPONDIN"/>
    <property type="match status" value="1"/>
</dbReference>